<dbReference type="Gene3D" id="3.60.15.10">
    <property type="entry name" value="Ribonuclease Z/Hydroxyacylglutathione hydrolase-like"/>
    <property type="match status" value="1"/>
</dbReference>
<dbReference type="InterPro" id="IPR050114">
    <property type="entry name" value="UPF0173_UPF0282_UlaG_hydrolase"/>
</dbReference>
<dbReference type="KEGG" id="amus:LMH87_007823"/>
<evidence type="ECO:0000313" key="2">
    <source>
        <dbReference type="EMBL" id="KAJ4159886.1"/>
    </source>
</evidence>
<evidence type="ECO:0000313" key="3">
    <source>
        <dbReference type="Proteomes" id="UP001144673"/>
    </source>
</evidence>
<dbReference type="EMBL" id="JAJHUN010000003">
    <property type="protein sequence ID" value="KAJ4159886.1"/>
    <property type="molecule type" value="Genomic_DNA"/>
</dbReference>
<comment type="caution">
    <text evidence="2">The sequence shown here is derived from an EMBL/GenBank/DDBJ whole genome shotgun (WGS) entry which is preliminary data.</text>
</comment>
<dbReference type="SUPFAM" id="SSF56281">
    <property type="entry name" value="Metallo-hydrolase/oxidoreductase"/>
    <property type="match status" value="1"/>
</dbReference>
<evidence type="ECO:0000259" key="1">
    <source>
        <dbReference type="Pfam" id="PF12706"/>
    </source>
</evidence>
<gene>
    <name evidence="2" type="ORF">LMH87_007823</name>
</gene>
<accession>A0A9W8UPR0</accession>
<dbReference type="Pfam" id="PF12706">
    <property type="entry name" value="Lactamase_B_2"/>
    <property type="match status" value="1"/>
</dbReference>
<sequence>MAAEHLYLDEGQRTSLLRGEYERSEQYGAGKLELSNTLSQPHVSKPGDDCTVYFIGTATTIIEWKGFRILTDPNFLHAGDSLHLGPGVTATRRTNPATELDQLPALDCILLSHYHEDHFDRHVEKSLNRAFPIVTTPHAAQHLVVAKDGTNQPFQQVTGLDRFESAVLHVDGRRAIKVTAMPGKHVPPGPIAVANDLLQAVPPTAGWLLELGHLTEGGSAMESEELQVGYRIYISGDTLLVEDLEEIPRWLKDKQLDLMLVHLGGTTIPGPSLPLFMVTMDGEQGRHLMQLLNPKITIPIHYDDYDVFLSPRADFEREVKDADLHDSVVYLDRGETYSFSVKE</sequence>
<dbReference type="PANTHER" id="PTHR43546:SF7">
    <property type="entry name" value="METALLO-BETA-LACTAMASE DOMAIN-CONTAINING PROTEIN"/>
    <property type="match status" value="1"/>
</dbReference>
<feature type="domain" description="Metallo-beta-lactamase" evidence="1">
    <location>
        <begin position="68"/>
        <end position="302"/>
    </location>
</feature>
<dbReference type="GeneID" id="80894982"/>
<dbReference type="RefSeq" id="XP_056057691.1">
    <property type="nucleotide sequence ID" value="XM_056199928.1"/>
</dbReference>
<keyword evidence="3" id="KW-1185">Reference proteome</keyword>
<organism evidence="2 3">
    <name type="scientific">Akanthomyces muscarius</name>
    <name type="common">Entomopathogenic fungus</name>
    <name type="synonym">Lecanicillium muscarium</name>
    <dbReference type="NCBI Taxonomy" id="2231603"/>
    <lineage>
        <taxon>Eukaryota</taxon>
        <taxon>Fungi</taxon>
        <taxon>Dikarya</taxon>
        <taxon>Ascomycota</taxon>
        <taxon>Pezizomycotina</taxon>
        <taxon>Sordariomycetes</taxon>
        <taxon>Hypocreomycetidae</taxon>
        <taxon>Hypocreales</taxon>
        <taxon>Cordycipitaceae</taxon>
        <taxon>Akanthomyces</taxon>
    </lineage>
</organism>
<proteinExistence type="predicted"/>
<reference evidence="2" key="1">
    <citation type="journal article" date="2023" name="Access Microbiol">
        <title>De-novo genome assembly for Akanthomyces muscarius, a biocontrol agent of insect agricultural pests.</title>
        <authorList>
            <person name="Erdos Z."/>
            <person name="Studholme D.J."/>
            <person name="Raymond B."/>
            <person name="Sharma M."/>
        </authorList>
    </citation>
    <scope>NUCLEOTIDE SEQUENCE</scope>
    <source>
        <strain evidence="2">Ve6</strain>
    </source>
</reference>
<protein>
    <recommendedName>
        <fullName evidence="1">Metallo-beta-lactamase domain-containing protein</fullName>
    </recommendedName>
</protein>
<dbReference type="Proteomes" id="UP001144673">
    <property type="component" value="Unassembled WGS sequence"/>
</dbReference>
<name>A0A9W8UPR0_AKAMU</name>
<dbReference type="InterPro" id="IPR036866">
    <property type="entry name" value="RibonucZ/Hydroxyglut_hydro"/>
</dbReference>
<dbReference type="PANTHER" id="PTHR43546">
    <property type="entry name" value="UPF0173 METAL-DEPENDENT HYDROLASE MJ1163-RELATED"/>
    <property type="match status" value="1"/>
</dbReference>
<dbReference type="AlphaFoldDB" id="A0A9W8UPR0"/>
<dbReference type="InterPro" id="IPR001279">
    <property type="entry name" value="Metallo-B-lactamas"/>
</dbReference>